<organism evidence="21 22">
    <name type="scientific">Paenisporosarcina cavernae</name>
    <dbReference type="NCBI Taxonomy" id="2320858"/>
    <lineage>
        <taxon>Bacteria</taxon>
        <taxon>Bacillati</taxon>
        <taxon>Bacillota</taxon>
        <taxon>Bacilli</taxon>
        <taxon>Bacillales</taxon>
        <taxon>Caryophanaceae</taxon>
        <taxon>Paenisporosarcina</taxon>
    </lineage>
</organism>
<evidence type="ECO:0000259" key="19">
    <source>
        <dbReference type="Pfam" id="PF02875"/>
    </source>
</evidence>
<dbReference type="KEGG" id="paek:D3873_04425"/>
<dbReference type="GO" id="GO:0008764">
    <property type="term" value="F:UDP-N-acetylmuramoylalanine-D-glutamate ligase activity"/>
    <property type="evidence" value="ECO:0007669"/>
    <property type="project" value="UniProtKB-UniRule"/>
</dbReference>
<dbReference type="EC" id="6.3.2.9" evidence="5 17"/>
<dbReference type="Gene3D" id="3.40.1190.10">
    <property type="entry name" value="Mur-like, catalytic domain"/>
    <property type="match status" value="1"/>
</dbReference>
<dbReference type="SUPFAM" id="SSF53244">
    <property type="entry name" value="MurD-like peptide ligases, peptide-binding domain"/>
    <property type="match status" value="1"/>
</dbReference>
<evidence type="ECO:0000313" key="22">
    <source>
        <dbReference type="Proteomes" id="UP000265725"/>
    </source>
</evidence>
<dbReference type="Gene3D" id="3.90.190.20">
    <property type="entry name" value="Mur ligase, C-terminal domain"/>
    <property type="match status" value="1"/>
</dbReference>
<dbReference type="AlphaFoldDB" id="A0A385YRP2"/>
<keyword evidence="9 17" id="KW-0547">Nucleotide-binding</keyword>
<feature type="domain" description="Mur ligase C-terminal" evidence="19">
    <location>
        <begin position="313"/>
        <end position="426"/>
    </location>
</feature>
<feature type="binding site" evidence="17">
    <location>
        <begin position="119"/>
        <end position="125"/>
    </location>
    <ligand>
        <name>ATP</name>
        <dbReference type="ChEBI" id="CHEBI:30616"/>
    </ligand>
</feature>
<dbReference type="GO" id="GO:0005524">
    <property type="term" value="F:ATP binding"/>
    <property type="evidence" value="ECO:0007669"/>
    <property type="project" value="UniProtKB-UniRule"/>
</dbReference>
<evidence type="ECO:0000256" key="1">
    <source>
        <dbReference type="ARBA" id="ARBA00002734"/>
    </source>
</evidence>
<dbReference type="HAMAP" id="MF_00639">
    <property type="entry name" value="MurD"/>
    <property type="match status" value="1"/>
</dbReference>
<feature type="domain" description="Mur ligase central" evidence="20">
    <location>
        <begin position="117"/>
        <end position="291"/>
    </location>
</feature>
<dbReference type="InterPro" id="IPR013221">
    <property type="entry name" value="Mur_ligase_cen"/>
</dbReference>
<dbReference type="OrthoDB" id="9809796at2"/>
<comment type="pathway">
    <text evidence="3 17 18">Cell wall biogenesis; peptidoglycan biosynthesis.</text>
</comment>
<dbReference type="Proteomes" id="UP000265725">
    <property type="component" value="Chromosome"/>
</dbReference>
<keyword evidence="11 17" id="KW-0133">Cell shape</keyword>
<keyword evidence="12 17" id="KW-0573">Peptidoglycan synthesis</keyword>
<keyword evidence="7 17" id="KW-0963">Cytoplasm</keyword>
<evidence type="ECO:0000256" key="11">
    <source>
        <dbReference type="ARBA" id="ARBA00022960"/>
    </source>
</evidence>
<evidence type="ECO:0000256" key="6">
    <source>
        <dbReference type="ARBA" id="ARBA00015655"/>
    </source>
</evidence>
<dbReference type="PANTHER" id="PTHR43692">
    <property type="entry name" value="UDP-N-ACETYLMURAMOYLALANINE--D-GLUTAMATE LIGASE"/>
    <property type="match status" value="1"/>
</dbReference>
<dbReference type="PANTHER" id="PTHR43692:SF1">
    <property type="entry name" value="UDP-N-ACETYLMURAMOYLALANINE--D-GLUTAMATE LIGASE"/>
    <property type="match status" value="1"/>
</dbReference>
<keyword evidence="10 17" id="KW-0067">ATP-binding</keyword>
<comment type="catalytic activity">
    <reaction evidence="16 17 18">
        <text>UDP-N-acetyl-alpha-D-muramoyl-L-alanine + D-glutamate + ATP = UDP-N-acetyl-alpha-D-muramoyl-L-alanyl-D-glutamate + ADP + phosphate + H(+)</text>
        <dbReference type="Rhea" id="RHEA:16429"/>
        <dbReference type="ChEBI" id="CHEBI:15378"/>
        <dbReference type="ChEBI" id="CHEBI:29986"/>
        <dbReference type="ChEBI" id="CHEBI:30616"/>
        <dbReference type="ChEBI" id="CHEBI:43474"/>
        <dbReference type="ChEBI" id="CHEBI:83898"/>
        <dbReference type="ChEBI" id="CHEBI:83900"/>
        <dbReference type="ChEBI" id="CHEBI:456216"/>
        <dbReference type="EC" id="6.3.2.9"/>
    </reaction>
</comment>
<dbReference type="InterPro" id="IPR005762">
    <property type="entry name" value="MurD"/>
</dbReference>
<dbReference type="SUPFAM" id="SSF51984">
    <property type="entry name" value="MurCD N-terminal domain"/>
    <property type="match status" value="1"/>
</dbReference>
<dbReference type="NCBIfam" id="TIGR01087">
    <property type="entry name" value="murD"/>
    <property type="match status" value="1"/>
</dbReference>
<evidence type="ECO:0000256" key="16">
    <source>
        <dbReference type="ARBA" id="ARBA00047632"/>
    </source>
</evidence>
<evidence type="ECO:0000256" key="2">
    <source>
        <dbReference type="ARBA" id="ARBA00004496"/>
    </source>
</evidence>
<name>A0A385YRP2_9BACL</name>
<evidence type="ECO:0000259" key="20">
    <source>
        <dbReference type="Pfam" id="PF08245"/>
    </source>
</evidence>
<evidence type="ECO:0000256" key="14">
    <source>
        <dbReference type="ARBA" id="ARBA00030398"/>
    </source>
</evidence>
<protein>
    <recommendedName>
        <fullName evidence="6 17">UDP-N-acetylmuramoylalanine--D-glutamate ligase</fullName>
        <ecNumber evidence="5 17">6.3.2.9</ecNumber>
    </recommendedName>
    <alternativeName>
        <fullName evidence="15 17">D-glutamic acid-adding enzyme</fullName>
    </alternativeName>
    <alternativeName>
        <fullName evidence="14 17">UDP-N-acetylmuramoyl-L-alanyl-D-glutamate synthetase</fullName>
    </alternativeName>
</protein>
<dbReference type="GO" id="GO:0005737">
    <property type="term" value="C:cytoplasm"/>
    <property type="evidence" value="ECO:0007669"/>
    <property type="project" value="UniProtKB-SubCell"/>
</dbReference>
<dbReference type="GO" id="GO:0051301">
    <property type="term" value="P:cell division"/>
    <property type="evidence" value="ECO:0007669"/>
    <property type="project" value="UniProtKB-KW"/>
</dbReference>
<dbReference type="GO" id="GO:0008360">
    <property type="term" value="P:regulation of cell shape"/>
    <property type="evidence" value="ECO:0007669"/>
    <property type="project" value="UniProtKB-KW"/>
</dbReference>
<evidence type="ECO:0000313" key="21">
    <source>
        <dbReference type="EMBL" id="AYC29161.1"/>
    </source>
</evidence>
<evidence type="ECO:0000256" key="15">
    <source>
        <dbReference type="ARBA" id="ARBA00032324"/>
    </source>
</evidence>
<dbReference type="InterPro" id="IPR036565">
    <property type="entry name" value="Mur-like_cat_sf"/>
</dbReference>
<accession>A0A385YRP2</accession>
<dbReference type="Pfam" id="PF02875">
    <property type="entry name" value="Mur_ligase_C"/>
    <property type="match status" value="1"/>
</dbReference>
<dbReference type="RefSeq" id="WP_119882901.1">
    <property type="nucleotide sequence ID" value="NZ_CP032418.1"/>
</dbReference>
<evidence type="ECO:0000256" key="13">
    <source>
        <dbReference type="ARBA" id="ARBA00023316"/>
    </source>
</evidence>
<proteinExistence type="inferred from homology"/>
<evidence type="ECO:0000256" key="17">
    <source>
        <dbReference type="HAMAP-Rule" id="MF_00639"/>
    </source>
</evidence>
<keyword evidence="8 17" id="KW-0436">Ligase</keyword>
<keyword evidence="22" id="KW-1185">Reference proteome</keyword>
<evidence type="ECO:0000256" key="3">
    <source>
        <dbReference type="ARBA" id="ARBA00004752"/>
    </source>
</evidence>
<keyword evidence="17 18" id="KW-0131">Cell cycle</keyword>
<dbReference type="Gene3D" id="3.40.50.720">
    <property type="entry name" value="NAD(P)-binding Rossmann-like Domain"/>
    <property type="match status" value="1"/>
</dbReference>
<evidence type="ECO:0000256" key="5">
    <source>
        <dbReference type="ARBA" id="ARBA00012212"/>
    </source>
</evidence>
<evidence type="ECO:0000256" key="18">
    <source>
        <dbReference type="RuleBase" id="RU003664"/>
    </source>
</evidence>
<dbReference type="Pfam" id="PF21799">
    <property type="entry name" value="MurD-like_N"/>
    <property type="match status" value="1"/>
</dbReference>
<dbReference type="Pfam" id="PF08245">
    <property type="entry name" value="Mur_ligase_M"/>
    <property type="match status" value="1"/>
</dbReference>
<comment type="subcellular location">
    <subcellularLocation>
        <location evidence="2 17 18">Cytoplasm</location>
    </subcellularLocation>
</comment>
<evidence type="ECO:0000256" key="12">
    <source>
        <dbReference type="ARBA" id="ARBA00022984"/>
    </source>
</evidence>
<evidence type="ECO:0000256" key="4">
    <source>
        <dbReference type="ARBA" id="ARBA00010416"/>
    </source>
</evidence>
<dbReference type="InterPro" id="IPR036615">
    <property type="entry name" value="Mur_ligase_C_dom_sf"/>
</dbReference>
<evidence type="ECO:0000256" key="7">
    <source>
        <dbReference type="ARBA" id="ARBA00022490"/>
    </source>
</evidence>
<dbReference type="EMBL" id="CP032418">
    <property type="protein sequence ID" value="AYC29161.1"/>
    <property type="molecule type" value="Genomic_DNA"/>
</dbReference>
<dbReference type="SUPFAM" id="SSF53623">
    <property type="entry name" value="MurD-like peptide ligases, catalytic domain"/>
    <property type="match status" value="1"/>
</dbReference>
<comment type="similarity">
    <text evidence="4 17">Belongs to the MurCDEF family.</text>
</comment>
<evidence type="ECO:0000256" key="9">
    <source>
        <dbReference type="ARBA" id="ARBA00022741"/>
    </source>
</evidence>
<dbReference type="InterPro" id="IPR004101">
    <property type="entry name" value="Mur_ligase_C"/>
</dbReference>
<sequence>MKHVAELEGKKVLVLGLAKSGVAAAEILHELGAYVTVNDAKPFEENIEARKLLEKGITVICGHHPADLLDNGFQLVVKNPGIPYQNTIIQQAISREIPIWTEIELAFRISEANFIGITGSNGKTTTTTLLFHILNQANKHPLIAGNIGTVASSVAKDASKENVIVTELSSFQLMGIETFAPKIAIWTNIYEAHLDYHQSMEEYVEAKFAVTRNQIETDYVIYNADQETIVTKINQSKAIPVPFSLKNEQPNGIWADEENVYWKNEFFMERSKIALPGDHNMENVLSAIAAAMLLECEEEKIKHVLGSFTGVKHRTQFVREWRKRRIYNDSKATNTLATRSALRAFHRPTILIAGGLDRQHSFDELTDSLQHVKALLCFGETKERLADFGKLHQIPTVKMVENVQEAVKEAAAMSTEEDVILLSPACASWDQYPNFELRGDDFIDAVMKLSDEEAIEGM</sequence>
<dbReference type="GO" id="GO:0009252">
    <property type="term" value="P:peptidoglycan biosynthetic process"/>
    <property type="evidence" value="ECO:0007669"/>
    <property type="project" value="UniProtKB-UniRule"/>
</dbReference>
<reference evidence="22" key="1">
    <citation type="submission" date="2018-09" db="EMBL/GenBank/DDBJ databases">
        <authorList>
            <person name="Zhu H."/>
        </authorList>
    </citation>
    <scope>NUCLEOTIDE SEQUENCE [LARGE SCALE GENOMIC DNA]</scope>
    <source>
        <strain evidence="22">K2R23-3</strain>
    </source>
</reference>
<evidence type="ECO:0000256" key="8">
    <source>
        <dbReference type="ARBA" id="ARBA00022598"/>
    </source>
</evidence>
<keyword evidence="13 17" id="KW-0961">Cell wall biogenesis/degradation</keyword>
<evidence type="ECO:0000256" key="10">
    <source>
        <dbReference type="ARBA" id="ARBA00022840"/>
    </source>
</evidence>
<dbReference type="UniPathway" id="UPA00219"/>
<gene>
    <name evidence="17" type="primary">murD</name>
    <name evidence="21" type="ORF">D3873_04425</name>
</gene>
<dbReference type="GO" id="GO:0071555">
    <property type="term" value="P:cell wall organization"/>
    <property type="evidence" value="ECO:0007669"/>
    <property type="project" value="UniProtKB-KW"/>
</dbReference>
<comment type="function">
    <text evidence="1 17 18">Cell wall formation. Catalyzes the addition of glutamate to the nucleotide precursor UDP-N-acetylmuramoyl-L-alanine (UMA).</text>
</comment>
<keyword evidence="17 18" id="KW-0132">Cell division</keyword>